<protein>
    <submittedName>
        <fullName evidence="1">Uncharacterized protein</fullName>
    </submittedName>
</protein>
<dbReference type="Proteomes" id="UP000639338">
    <property type="component" value="Unassembled WGS sequence"/>
</dbReference>
<evidence type="ECO:0000313" key="2">
    <source>
        <dbReference type="Proteomes" id="UP000639338"/>
    </source>
</evidence>
<dbReference type="AlphaFoldDB" id="A0A834Y5I1"/>
<name>A0A834Y5I1_APHGI</name>
<evidence type="ECO:0000313" key="1">
    <source>
        <dbReference type="EMBL" id="KAF7998545.1"/>
    </source>
</evidence>
<reference evidence="1 2" key="1">
    <citation type="submission" date="2020-08" db="EMBL/GenBank/DDBJ databases">
        <title>Aphidius gifuensis genome sequencing and assembly.</title>
        <authorList>
            <person name="Du Z."/>
        </authorList>
    </citation>
    <scope>NUCLEOTIDE SEQUENCE [LARGE SCALE GENOMIC DNA]</scope>
    <source>
        <strain evidence="1">YNYX2018</strain>
        <tissue evidence="1">Adults</tissue>
    </source>
</reference>
<dbReference type="OrthoDB" id="7699940at2759"/>
<proteinExistence type="predicted"/>
<accession>A0A834Y5I1</accession>
<gene>
    <name evidence="1" type="ORF">HCN44_010953</name>
</gene>
<organism evidence="1 2">
    <name type="scientific">Aphidius gifuensis</name>
    <name type="common">Parasitoid wasp</name>
    <dbReference type="NCBI Taxonomy" id="684658"/>
    <lineage>
        <taxon>Eukaryota</taxon>
        <taxon>Metazoa</taxon>
        <taxon>Ecdysozoa</taxon>
        <taxon>Arthropoda</taxon>
        <taxon>Hexapoda</taxon>
        <taxon>Insecta</taxon>
        <taxon>Pterygota</taxon>
        <taxon>Neoptera</taxon>
        <taxon>Endopterygota</taxon>
        <taxon>Hymenoptera</taxon>
        <taxon>Apocrita</taxon>
        <taxon>Ichneumonoidea</taxon>
        <taxon>Braconidae</taxon>
        <taxon>Aphidiinae</taxon>
        <taxon>Aphidius</taxon>
    </lineage>
</organism>
<comment type="caution">
    <text evidence="1">The sequence shown here is derived from an EMBL/GenBank/DDBJ whole genome shotgun (WGS) entry which is preliminary data.</text>
</comment>
<dbReference type="EMBL" id="JACMRX010000001">
    <property type="protein sequence ID" value="KAF7998545.1"/>
    <property type="molecule type" value="Genomic_DNA"/>
</dbReference>
<keyword evidence="2" id="KW-1185">Reference proteome</keyword>
<sequence length="280" mass="32827">MDMETCKLCDQSVKLNKANKPDSLITLGEKGVKSFTEKSLKLRDYMYKKWRESTKLNVHRSCWDQYKVKKVYASHRSIESTLSTLSTDTPSMSDDVFDMENDFSFKNNCFICGQIWTLESGHQVQRIFMHNKFLSIINSLNDIFDQKNRVNNVESLVEVEEKYHQKCYETLFTVAPDHDENYHQAFMKVCKHLEKHKGETVTYTTLKTIMGDYFFKTQALQKKLKTKYGDDFNCLSQRSKDSLYFYKRENLFQSCGDWVVDNKDLGEDQQSLILSTAAEI</sequence>